<reference evidence="1 2" key="1">
    <citation type="submission" date="2015-04" db="EMBL/GenBank/DDBJ databases">
        <authorList>
            <person name="Syromyatnikov M.Y."/>
            <person name="Popov V.N."/>
        </authorList>
    </citation>
    <scope>NUCLEOTIDE SEQUENCE [LARGE SCALE GENOMIC DNA]</scope>
</reference>
<accession>A0A1J1I9U0</accession>
<protein>
    <submittedName>
        <fullName evidence="1">CLUMA_CG009759, isoform A</fullName>
    </submittedName>
</protein>
<evidence type="ECO:0000313" key="2">
    <source>
        <dbReference type="Proteomes" id="UP000183832"/>
    </source>
</evidence>
<dbReference type="EMBL" id="CVRI01000043">
    <property type="protein sequence ID" value="CRK96340.1"/>
    <property type="molecule type" value="Genomic_DNA"/>
</dbReference>
<organism evidence="1 2">
    <name type="scientific">Clunio marinus</name>
    <dbReference type="NCBI Taxonomy" id="568069"/>
    <lineage>
        <taxon>Eukaryota</taxon>
        <taxon>Metazoa</taxon>
        <taxon>Ecdysozoa</taxon>
        <taxon>Arthropoda</taxon>
        <taxon>Hexapoda</taxon>
        <taxon>Insecta</taxon>
        <taxon>Pterygota</taxon>
        <taxon>Neoptera</taxon>
        <taxon>Endopterygota</taxon>
        <taxon>Diptera</taxon>
        <taxon>Nematocera</taxon>
        <taxon>Chironomoidea</taxon>
        <taxon>Chironomidae</taxon>
        <taxon>Clunio</taxon>
    </lineage>
</organism>
<keyword evidence="2" id="KW-1185">Reference proteome</keyword>
<sequence>MSFKLRNATGYQKIVHAMTFFFCYETQHEVVSRHYYIQKYDVYVTSHKTEVELILSFHNDLK</sequence>
<dbReference type="Proteomes" id="UP000183832">
    <property type="component" value="Unassembled WGS sequence"/>
</dbReference>
<evidence type="ECO:0000313" key="1">
    <source>
        <dbReference type="EMBL" id="CRK96340.1"/>
    </source>
</evidence>
<dbReference type="AlphaFoldDB" id="A0A1J1I9U0"/>
<gene>
    <name evidence="1" type="ORF">CLUMA_CG009759</name>
</gene>
<name>A0A1J1I9U0_9DIPT</name>
<proteinExistence type="predicted"/>